<dbReference type="STRING" id="796606.BMMGA3_09510"/>
<dbReference type="Proteomes" id="UP000027602">
    <property type="component" value="Chromosome"/>
</dbReference>
<dbReference type="PANTHER" id="PTHR24421:SF60">
    <property type="entry name" value="SENSOR HISTIDINE KINASE COMP"/>
    <property type="match status" value="1"/>
</dbReference>
<accession>A0A068LRT9</accession>
<evidence type="ECO:0000313" key="12">
    <source>
        <dbReference type="Proteomes" id="UP000027602"/>
    </source>
</evidence>
<feature type="domain" description="Histidine kinase" evidence="8">
    <location>
        <begin position="402"/>
        <end position="492"/>
    </location>
</feature>
<keyword evidence="3" id="KW-0808">Transferase</keyword>
<evidence type="ECO:0000313" key="11">
    <source>
        <dbReference type="EMBL" id="AIE60300.1"/>
    </source>
</evidence>
<dbReference type="Pfam" id="PF02518">
    <property type="entry name" value="HATPase_c"/>
    <property type="match status" value="1"/>
</dbReference>
<gene>
    <name evidence="11" type="ORF">BMMGA3_09510</name>
</gene>
<dbReference type="PROSITE" id="PS50112">
    <property type="entry name" value="PAS"/>
    <property type="match status" value="1"/>
</dbReference>
<evidence type="ECO:0000256" key="3">
    <source>
        <dbReference type="ARBA" id="ARBA00022679"/>
    </source>
</evidence>
<dbReference type="InterPro" id="IPR003594">
    <property type="entry name" value="HATPase_dom"/>
</dbReference>
<dbReference type="eggNOG" id="COG4585">
    <property type="taxonomic scope" value="Bacteria"/>
</dbReference>
<dbReference type="SUPFAM" id="SSF55874">
    <property type="entry name" value="ATPase domain of HSP90 chaperone/DNA topoisomerase II/histidine kinase"/>
    <property type="match status" value="1"/>
</dbReference>
<dbReference type="InterPro" id="IPR000700">
    <property type="entry name" value="PAS-assoc_C"/>
</dbReference>
<dbReference type="HOGENOM" id="CLU_547082_0_0_9"/>
<dbReference type="InterPro" id="IPR050482">
    <property type="entry name" value="Sensor_HK_TwoCompSys"/>
</dbReference>
<dbReference type="SMART" id="SM00387">
    <property type="entry name" value="HATPase_c"/>
    <property type="match status" value="1"/>
</dbReference>
<dbReference type="Pfam" id="PF07730">
    <property type="entry name" value="HisKA_3"/>
    <property type="match status" value="1"/>
</dbReference>
<evidence type="ECO:0000256" key="4">
    <source>
        <dbReference type="ARBA" id="ARBA00022741"/>
    </source>
</evidence>
<dbReference type="CDD" id="cd00130">
    <property type="entry name" value="PAS"/>
    <property type="match status" value="1"/>
</dbReference>
<keyword evidence="7" id="KW-0902">Two-component regulatory system</keyword>
<dbReference type="InterPro" id="IPR011712">
    <property type="entry name" value="Sig_transdc_His_kin_sub3_dim/P"/>
</dbReference>
<dbReference type="SUPFAM" id="SSF55785">
    <property type="entry name" value="PYP-like sensor domain (PAS domain)"/>
    <property type="match status" value="1"/>
</dbReference>
<dbReference type="KEGG" id="bmet:BMMGA3_09510"/>
<reference evidence="11 12" key="1">
    <citation type="journal article" date="2015" name="BMC Genomics">
        <title>Transcriptome analysis of thermophilic methylotrophic Bacillus methanolicus MGA3 using RNA-sequencing provides detailed insights into its previously uncharted transcriptional landscape.</title>
        <authorList>
            <person name="Irla M."/>
            <person name="Neshat A."/>
            <person name="Brautaset T."/>
            <person name="Ruckert C."/>
            <person name="Kalinowski J."/>
            <person name="Wendisch V.F."/>
        </authorList>
    </citation>
    <scope>NUCLEOTIDE SEQUENCE [LARGE SCALE GENOMIC DNA]</scope>
    <source>
        <strain evidence="12">MGA3 / ATCC 53907</strain>
    </source>
</reference>
<evidence type="ECO:0000259" key="8">
    <source>
        <dbReference type="PROSITE" id="PS50109"/>
    </source>
</evidence>
<evidence type="ECO:0000256" key="7">
    <source>
        <dbReference type="ARBA" id="ARBA00023012"/>
    </source>
</evidence>
<dbReference type="NCBIfam" id="TIGR00229">
    <property type="entry name" value="sensory_box"/>
    <property type="match status" value="1"/>
</dbReference>
<evidence type="ECO:0000256" key="6">
    <source>
        <dbReference type="ARBA" id="ARBA00022840"/>
    </source>
</evidence>
<dbReference type="Gene3D" id="3.30.450.20">
    <property type="entry name" value="PAS domain"/>
    <property type="match status" value="1"/>
</dbReference>
<dbReference type="InterPro" id="IPR035965">
    <property type="entry name" value="PAS-like_dom_sf"/>
</dbReference>
<dbReference type="PANTHER" id="PTHR24421">
    <property type="entry name" value="NITRATE/NITRITE SENSOR PROTEIN NARX-RELATED"/>
    <property type="match status" value="1"/>
</dbReference>
<keyword evidence="5" id="KW-0418">Kinase</keyword>
<evidence type="ECO:0000259" key="9">
    <source>
        <dbReference type="PROSITE" id="PS50112"/>
    </source>
</evidence>
<proteinExistence type="predicted"/>
<dbReference type="GO" id="GO:0016020">
    <property type="term" value="C:membrane"/>
    <property type="evidence" value="ECO:0007669"/>
    <property type="project" value="InterPro"/>
</dbReference>
<comment type="catalytic activity">
    <reaction evidence="1">
        <text>ATP + protein L-histidine = ADP + protein N-phospho-L-histidine.</text>
        <dbReference type="EC" id="2.7.13.3"/>
    </reaction>
</comment>
<dbReference type="EC" id="2.7.13.3" evidence="2"/>
<dbReference type="Pfam" id="PF08447">
    <property type="entry name" value="PAS_3"/>
    <property type="match status" value="1"/>
</dbReference>
<dbReference type="InterPro" id="IPR013655">
    <property type="entry name" value="PAS_fold_3"/>
</dbReference>
<dbReference type="InterPro" id="IPR000014">
    <property type="entry name" value="PAS"/>
</dbReference>
<dbReference type="PROSITE" id="PS50113">
    <property type="entry name" value="PAC"/>
    <property type="match status" value="1"/>
</dbReference>
<dbReference type="SMART" id="SM00091">
    <property type="entry name" value="PAS"/>
    <property type="match status" value="1"/>
</dbReference>
<evidence type="ECO:0000256" key="1">
    <source>
        <dbReference type="ARBA" id="ARBA00000085"/>
    </source>
</evidence>
<dbReference type="GO" id="GO:0005524">
    <property type="term" value="F:ATP binding"/>
    <property type="evidence" value="ECO:0007669"/>
    <property type="project" value="UniProtKB-KW"/>
</dbReference>
<keyword evidence="6" id="KW-0067">ATP-binding</keyword>
<organism evidence="11 12">
    <name type="scientific">Bacillus methanolicus (strain MGA3 / ATCC 53907)</name>
    <dbReference type="NCBI Taxonomy" id="796606"/>
    <lineage>
        <taxon>Bacteria</taxon>
        <taxon>Bacillati</taxon>
        <taxon>Bacillota</taxon>
        <taxon>Bacilli</taxon>
        <taxon>Bacillales</taxon>
        <taxon>Bacillaceae</taxon>
        <taxon>Bacillus</taxon>
    </lineage>
</organism>
<keyword evidence="4" id="KW-0547">Nucleotide-binding</keyword>
<dbReference type="GO" id="GO:0046983">
    <property type="term" value="F:protein dimerization activity"/>
    <property type="evidence" value="ECO:0007669"/>
    <property type="project" value="InterPro"/>
</dbReference>
<dbReference type="InterPro" id="IPR036890">
    <property type="entry name" value="HATPase_C_sf"/>
</dbReference>
<name>A0A068LRT9_BACMM</name>
<dbReference type="GO" id="GO:0000155">
    <property type="term" value="F:phosphorelay sensor kinase activity"/>
    <property type="evidence" value="ECO:0007669"/>
    <property type="project" value="InterPro"/>
</dbReference>
<evidence type="ECO:0000256" key="5">
    <source>
        <dbReference type="ARBA" id="ARBA00022777"/>
    </source>
</evidence>
<sequence>MIIMENKIQSNWEFETIYKHALDIIMIVDQNRHVRFSTPSFKKISGYSPEELKDIFDIVHPDDREILMERHRNVILTQQPSKSEYRIITRSGNIRYFECRTMPVESQDNLTVVTVRDITERKNMEIELQNRKDRYKLLQNSLKNFSKDLSSVMKLADLKARLIHEINTVLQDSQPTILMFDKEKQKIEEDYFAEFQPYLDNLRVGKIVNVFDKVLLKVGERTSHAYFLILNKQSIDEEMDSIWLETIVYYANMVFESLDVIENLMNKLEVAMQSSQTPLWILRLLFNLSEKERLHLSSDLHDTVLQNQIDLYRRMESLLHRHEFEHQIKAQLKGIEQGLLDTIHQIRMTCNELRPPLLRELGLERALENLFEYTQVSSTFKIYFSTDNTSSLHLNEEQTIGIYRIVQELLNNATKHSKASKIHLHISAQEDKMMFEYSDDGVGFEPDKLKPSFNNMGLTSIKQRVQSLSGHVEFYSKPNCGLKVTMQIPCTGIGDKKF</sequence>
<dbReference type="CDD" id="cd16917">
    <property type="entry name" value="HATPase_UhpB-NarQ-NarX-like"/>
    <property type="match status" value="1"/>
</dbReference>
<evidence type="ECO:0000259" key="10">
    <source>
        <dbReference type="PROSITE" id="PS50113"/>
    </source>
</evidence>
<dbReference type="EMBL" id="CP007739">
    <property type="protein sequence ID" value="AIE60300.1"/>
    <property type="molecule type" value="Genomic_DNA"/>
</dbReference>
<dbReference type="PROSITE" id="PS50109">
    <property type="entry name" value="HIS_KIN"/>
    <property type="match status" value="1"/>
</dbReference>
<dbReference type="Gene3D" id="3.30.565.10">
    <property type="entry name" value="Histidine kinase-like ATPase, C-terminal domain"/>
    <property type="match status" value="1"/>
</dbReference>
<protein>
    <recommendedName>
        <fullName evidence="2">histidine kinase</fullName>
        <ecNumber evidence="2">2.7.13.3</ecNumber>
    </recommendedName>
</protein>
<dbReference type="AlphaFoldDB" id="A0A068LRT9"/>
<dbReference type="InterPro" id="IPR005467">
    <property type="entry name" value="His_kinase_dom"/>
</dbReference>
<keyword evidence="12" id="KW-1185">Reference proteome</keyword>
<evidence type="ECO:0000256" key="2">
    <source>
        <dbReference type="ARBA" id="ARBA00012438"/>
    </source>
</evidence>
<feature type="domain" description="PAS" evidence="9">
    <location>
        <begin position="10"/>
        <end position="78"/>
    </location>
</feature>
<feature type="domain" description="PAC" evidence="10">
    <location>
        <begin position="81"/>
        <end position="130"/>
    </location>
</feature>